<keyword evidence="2" id="KW-1185">Reference proteome</keyword>
<evidence type="ECO:0008006" key="3">
    <source>
        <dbReference type="Google" id="ProtNLM"/>
    </source>
</evidence>
<sequence>MSDAKEGRLRTTKVWRLRTAPSSSDFAKASFPYQIDVEVKEYHADGSYFEAQYQGVSVGVPMAPAHARRLDGQTKLTVQGQLRVLDDDFVIMRNASDKTADGTTIPVPETKVPARCTPTVASSAALKGGDLGGSTRFAGAGAGSGGVLASKTGGSCTR</sequence>
<dbReference type="RefSeq" id="WP_276267164.1">
    <property type="nucleotide sequence ID" value="NZ_JARJLM010000464.1"/>
</dbReference>
<proteinExistence type="predicted"/>
<dbReference type="Proteomes" id="UP001216674">
    <property type="component" value="Unassembled WGS sequence"/>
</dbReference>
<comment type="caution">
    <text evidence="1">The sequence shown here is derived from an EMBL/GenBank/DDBJ whole genome shotgun (WGS) entry which is preliminary data.</text>
</comment>
<reference evidence="1 2" key="1">
    <citation type="submission" date="2023-03" db="EMBL/GenBank/DDBJ databases">
        <title>Draft assemblies of triclosan tolerant bacteria isolated from returned activated sludge.</title>
        <authorList>
            <person name="Van Hamelsveld S."/>
        </authorList>
    </citation>
    <scope>NUCLEOTIDE SEQUENCE [LARGE SCALE GENOMIC DNA]</scope>
    <source>
        <strain evidence="1 2">GW210010_S58</strain>
    </source>
</reference>
<evidence type="ECO:0000313" key="2">
    <source>
        <dbReference type="Proteomes" id="UP001216674"/>
    </source>
</evidence>
<dbReference type="EMBL" id="JARJLM010000464">
    <property type="protein sequence ID" value="MDF3836805.1"/>
    <property type="molecule type" value="Genomic_DNA"/>
</dbReference>
<evidence type="ECO:0000313" key="1">
    <source>
        <dbReference type="EMBL" id="MDF3836805.1"/>
    </source>
</evidence>
<organism evidence="1 2">
    <name type="scientific">Cupriavidus basilensis</name>
    <dbReference type="NCBI Taxonomy" id="68895"/>
    <lineage>
        <taxon>Bacteria</taxon>
        <taxon>Pseudomonadati</taxon>
        <taxon>Pseudomonadota</taxon>
        <taxon>Betaproteobacteria</taxon>
        <taxon>Burkholderiales</taxon>
        <taxon>Burkholderiaceae</taxon>
        <taxon>Cupriavidus</taxon>
    </lineage>
</organism>
<name>A0ABT6AW03_9BURK</name>
<protein>
    <recommendedName>
        <fullName evidence="3">Single-stranded DNA-binding protein</fullName>
    </recommendedName>
</protein>
<gene>
    <name evidence="1" type="ORF">P3W85_28180</name>
</gene>
<accession>A0ABT6AW03</accession>